<dbReference type="SMART" id="SM00533">
    <property type="entry name" value="MUTSd"/>
    <property type="match status" value="1"/>
</dbReference>
<dbReference type="InterPro" id="IPR007860">
    <property type="entry name" value="DNA_mmatch_repair_MutS_con_dom"/>
</dbReference>
<dbReference type="InterPro" id="IPR016151">
    <property type="entry name" value="DNA_mismatch_repair_MutS_N"/>
</dbReference>
<evidence type="ECO:0000259" key="11">
    <source>
        <dbReference type="PROSITE" id="PS00486"/>
    </source>
</evidence>
<evidence type="ECO:0000256" key="9">
    <source>
        <dbReference type="HAMAP-Rule" id="MF_00096"/>
    </source>
</evidence>
<dbReference type="GO" id="GO:0005829">
    <property type="term" value="C:cytosol"/>
    <property type="evidence" value="ECO:0007669"/>
    <property type="project" value="TreeGrafter"/>
</dbReference>
<accession>A0A0F7WSB3</accession>
<dbReference type="AlphaFoldDB" id="A0A0F7WSB3"/>
<dbReference type="SUPFAM" id="SSF52540">
    <property type="entry name" value="P-loop containing nucleoside triphosphate hydrolases"/>
    <property type="match status" value="1"/>
</dbReference>
<dbReference type="Gene3D" id="1.10.1420.10">
    <property type="match status" value="2"/>
</dbReference>
<dbReference type="Pfam" id="PF01624">
    <property type="entry name" value="MutS_I"/>
    <property type="match status" value="1"/>
</dbReference>
<comment type="similarity">
    <text evidence="1 9 10">Belongs to the DNA mismatch repair MutS family.</text>
</comment>
<feature type="binding site" evidence="9">
    <location>
        <begin position="624"/>
        <end position="631"/>
    </location>
    <ligand>
        <name>ATP</name>
        <dbReference type="ChEBI" id="CHEBI:30616"/>
    </ligand>
</feature>
<protein>
    <recommendedName>
        <fullName evidence="2 9">DNA mismatch repair protein MutS</fullName>
    </recommendedName>
</protein>
<organism evidence="12">
    <name type="scientific">Chlamydia pneumoniae</name>
    <name type="common">Chlamydophila pneumoniae</name>
    <dbReference type="NCBI Taxonomy" id="83558"/>
    <lineage>
        <taxon>Bacteria</taxon>
        <taxon>Pseudomonadati</taxon>
        <taxon>Chlamydiota</taxon>
        <taxon>Chlamydiia</taxon>
        <taxon>Chlamydiales</taxon>
        <taxon>Chlamydiaceae</taxon>
        <taxon>Chlamydia/Chlamydophila group</taxon>
        <taxon>Chlamydia</taxon>
    </lineage>
</organism>
<dbReference type="InterPro" id="IPR036678">
    <property type="entry name" value="MutS_con_dom_sf"/>
</dbReference>
<dbReference type="FunFam" id="3.40.50.300:FF:002842">
    <property type="entry name" value="DNA mismatch repair protein MutS"/>
    <property type="match status" value="1"/>
</dbReference>
<name>A0A0F7WSB3_CHLPN</name>
<dbReference type="Pfam" id="PF00488">
    <property type="entry name" value="MutS_V"/>
    <property type="match status" value="1"/>
</dbReference>
<evidence type="ECO:0000256" key="2">
    <source>
        <dbReference type="ARBA" id="ARBA00021982"/>
    </source>
</evidence>
<dbReference type="Gene3D" id="3.40.50.300">
    <property type="entry name" value="P-loop containing nucleotide triphosphate hydrolases"/>
    <property type="match status" value="1"/>
</dbReference>
<evidence type="ECO:0000256" key="3">
    <source>
        <dbReference type="ARBA" id="ARBA00022741"/>
    </source>
</evidence>
<dbReference type="InterPro" id="IPR007861">
    <property type="entry name" value="DNA_mismatch_repair_MutS_clamp"/>
</dbReference>
<evidence type="ECO:0000256" key="1">
    <source>
        <dbReference type="ARBA" id="ARBA00006271"/>
    </source>
</evidence>
<keyword evidence="6 9" id="KW-0238">DNA-binding</keyword>
<dbReference type="SUPFAM" id="SSF53150">
    <property type="entry name" value="DNA repair protein MutS, domain II"/>
    <property type="match status" value="1"/>
</dbReference>
<keyword evidence="3 9" id="KW-0547">Nucleotide-binding</keyword>
<dbReference type="Gene3D" id="3.40.1170.10">
    <property type="entry name" value="DNA repair protein MutS, domain I"/>
    <property type="match status" value="1"/>
</dbReference>
<dbReference type="GO" id="GO:0030983">
    <property type="term" value="F:mismatched DNA binding"/>
    <property type="evidence" value="ECO:0007669"/>
    <property type="project" value="InterPro"/>
</dbReference>
<keyword evidence="4 9" id="KW-0227">DNA damage</keyword>
<evidence type="ECO:0000256" key="8">
    <source>
        <dbReference type="ARBA" id="ARBA00024647"/>
    </source>
</evidence>
<dbReference type="Gene3D" id="3.30.420.110">
    <property type="entry name" value="MutS, connector domain"/>
    <property type="match status" value="1"/>
</dbReference>
<evidence type="ECO:0000256" key="10">
    <source>
        <dbReference type="RuleBase" id="RU003756"/>
    </source>
</evidence>
<dbReference type="CDD" id="cd03284">
    <property type="entry name" value="ABC_MutS1"/>
    <property type="match status" value="1"/>
</dbReference>
<feature type="domain" description="DNA mismatch repair proteins mutS family" evidence="11">
    <location>
        <begin position="698"/>
        <end position="714"/>
    </location>
</feature>
<dbReference type="GO" id="GO:0140664">
    <property type="term" value="F:ATP-dependent DNA damage sensor activity"/>
    <property type="evidence" value="ECO:0007669"/>
    <property type="project" value="InterPro"/>
</dbReference>
<dbReference type="Pfam" id="PF05190">
    <property type="entry name" value="MutS_IV"/>
    <property type="match status" value="1"/>
</dbReference>
<gene>
    <name evidence="9 12" type="primary">mutS</name>
    <name evidence="12" type="ORF">BN1224_DC9_CE_00100</name>
</gene>
<dbReference type="Pfam" id="PF05188">
    <property type="entry name" value="MutS_II"/>
    <property type="match status" value="1"/>
</dbReference>
<dbReference type="Pfam" id="PF05192">
    <property type="entry name" value="MutS_III"/>
    <property type="match status" value="1"/>
</dbReference>
<dbReference type="InterPro" id="IPR005748">
    <property type="entry name" value="DNA_mismatch_repair_MutS"/>
</dbReference>
<dbReference type="SUPFAM" id="SSF55271">
    <property type="entry name" value="DNA repair protein MutS, domain I"/>
    <property type="match status" value="1"/>
</dbReference>
<dbReference type="GO" id="GO:0003684">
    <property type="term" value="F:damaged DNA binding"/>
    <property type="evidence" value="ECO:0007669"/>
    <property type="project" value="UniProtKB-UniRule"/>
</dbReference>
<dbReference type="NCBIfam" id="NF003810">
    <property type="entry name" value="PRK05399.1"/>
    <property type="match status" value="1"/>
</dbReference>
<sequence>MTEKKPTPMMEQWHQCKEKAGDSVLLFRMGDFYEAFYDDAVLLSQHLELTLTQRQGIPMSGIPVSTVDTYVDRLIGKGFKVAVAEQFGEPAKEKERKKIGPMARDIQRFVTPGTLLSSTLLQEKSNNYIVAINRIGSLFGFACLDLSTGSFFIEECENTKELVDEICRLAPSEVLSCNKFYNKETAIVMQLQQHLKLTLSTYADWAFEHKFASQKLTTHFQVASLDGFGLKGLVPAINAAGGLLSYIQDKLLLPTKHIAIPQTRGKQQKLLIDTASQVNLELLAPLNDPQGKNSLLRIMDHTSTPMGGRLLRQILISPFYNPKEILVRQDAVEFFLRQVTLRKNIKTYLCQVRDIERLMTKVTTGLAGPRDIGTLRDSFSAGAQIYEQLASATLPEFFIDKCSLDTKLASLIALLSKSLNGDLPLRVSDGNIFVDEFHNDLKRLRHNQEHSQEWIWEYQERIRKETGIKKLKICFAQALGYYIEVSSEFAPQLPKDFIRRQSRLHAERFTTIELQQFQDDMSNISEKLQTLETQFFKDLCSHILQLRTEILALSQSLADLDYIISLADLAHAQGYCRPRVDMSDTLCIYRGCHPVAKTLVDTGKFIPNDTEMRGSQTRMILLTGPNMAGKSTYIRQIALLVIMAQMGSYIPAKSAHIGVIDKIFTRIGAGDNLSKGMSTFMVEMAETANILHNATDRSLVILDEVGRGTSTYDGLAIAQAVVEYLLFTDKKKAKTLFATHYKELTTLEDHCPHVENFHAGVKDKAGQPVFLYEILKGHSQKSFGIHVARLAGFPLCVVSRAQQILRQLEGPESITRPAQDKMQQLTLF</sequence>
<keyword evidence="5 9" id="KW-0067">ATP-binding</keyword>
<evidence type="ECO:0000256" key="4">
    <source>
        <dbReference type="ARBA" id="ARBA00022763"/>
    </source>
</evidence>
<dbReference type="InterPro" id="IPR036187">
    <property type="entry name" value="DNA_mismatch_repair_MutS_sf"/>
</dbReference>
<dbReference type="InterPro" id="IPR045076">
    <property type="entry name" value="MutS"/>
</dbReference>
<dbReference type="PANTHER" id="PTHR11361:SF34">
    <property type="entry name" value="DNA MISMATCH REPAIR PROTEIN MSH1, MITOCHONDRIAL"/>
    <property type="match status" value="1"/>
</dbReference>
<dbReference type="GO" id="GO:0005524">
    <property type="term" value="F:ATP binding"/>
    <property type="evidence" value="ECO:0007669"/>
    <property type="project" value="UniProtKB-UniRule"/>
</dbReference>
<dbReference type="InterPro" id="IPR007696">
    <property type="entry name" value="DNA_mismatch_repair_MutS_core"/>
</dbReference>
<dbReference type="PIRSF" id="PIRSF037677">
    <property type="entry name" value="DNA_mis_repair_Msh6"/>
    <property type="match status" value="1"/>
</dbReference>
<dbReference type="InterPro" id="IPR007695">
    <property type="entry name" value="DNA_mismatch_repair_MutS-lik_N"/>
</dbReference>
<evidence type="ECO:0000256" key="6">
    <source>
        <dbReference type="ARBA" id="ARBA00023125"/>
    </source>
</evidence>
<dbReference type="NCBIfam" id="TIGR01070">
    <property type="entry name" value="mutS1"/>
    <property type="match status" value="1"/>
</dbReference>
<reference evidence="12" key="1">
    <citation type="submission" date="2015-05" db="EMBL/GenBank/DDBJ databases">
        <authorList>
            <person name="Rattei Thomas"/>
        </authorList>
    </citation>
    <scope>NUCLEOTIDE SEQUENCE</scope>
    <source>
        <strain evidence="12">DC9</strain>
    </source>
</reference>
<dbReference type="EMBL" id="LN847060">
    <property type="protein sequence ID" value="CRI43080.1"/>
    <property type="molecule type" value="Genomic_DNA"/>
</dbReference>
<dbReference type="InterPro" id="IPR000432">
    <property type="entry name" value="DNA_mismatch_repair_MutS_C"/>
</dbReference>
<dbReference type="InterPro" id="IPR017261">
    <property type="entry name" value="DNA_mismatch_repair_MutS/MSH"/>
</dbReference>
<evidence type="ECO:0000313" key="12">
    <source>
        <dbReference type="EMBL" id="CRI43080.1"/>
    </source>
</evidence>
<evidence type="ECO:0000256" key="5">
    <source>
        <dbReference type="ARBA" id="ARBA00022840"/>
    </source>
</evidence>
<dbReference type="HAMAP" id="MF_00096">
    <property type="entry name" value="MutS"/>
    <property type="match status" value="1"/>
</dbReference>
<evidence type="ECO:0000256" key="7">
    <source>
        <dbReference type="ARBA" id="ARBA00023204"/>
    </source>
</evidence>
<dbReference type="SUPFAM" id="SSF48334">
    <property type="entry name" value="DNA repair protein MutS, domain III"/>
    <property type="match status" value="1"/>
</dbReference>
<dbReference type="PROSITE" id="PS00486">
    <property type="entry name" value="DNA_MISMATCH_REPAIR_2"/>
    <property type="match status" value="1"/>
</dbReference>
<dbReference type="GO" id="GO:0006298">
    <property type="term" value="P:mismatch repair"/>
    <property type="evidence" value="ECO:0007669"/>
    <property type="project" value="UniProtKB-UniRule"/>
</dbReference>
<dbReference type="SMART" id="SM00534">
    <property type="entry name" value="MUTSac"/>
    <property type="match status" value="1"/>
</dbReference>
<comment type="function">
    <text evidence="8 9">This protein is involved in the repair of mismatches in DNA. It is possible that it carries out the mismatch recognition step. This protein has a weak ATPase activity.</text>
</comment>
<keyword evidence="7 9" id="KW-0234">DNA repair</keyword>
<dbReference type="InterPro" id="IPR027417">
    <property type="entry name" value="P-loop_NTPase"/>
</dbReference>
<proteinExistence type="inferred from homology"/>
<dbReference type="PANTHER" id="PTHR11361">
    <property type="entry name" value="DNA MISMATCH REPAIR PROTEIN MUTS FAMILY MEMBER"/>
    <property type="match status" value="1"/>
</dbReference>